<dbReference type="InterPro" id="IPR025498">
    <property type="entry name" value="DUF4389"/>
</dbReference>
<protein>
    <recommendedName>
        <fullName evidence="5">DUF4389 domain-containing protein</fullName>
    </recommendedName>
</protein>
<feature type="compositionally biased region" description="Pro residues" evidence="1">
    <location>
        <begin position="240"/>
        <end position="262"/>
    </location>
</feature>
<dbReference type="Proteomes" id="UP000542813">
    <property type="component" value="Unassembled WGS sequence"/>
</dbReference>
<organism evidence="3 4">
    <name type="scientific">Jiangella mangrovi</name>
    <dbReference type="NCBI Taxonomy" id="1524084"/>
    <lineage>
        <taxon>Bacteria</taxon>
        <taxon>Bacillati</taxon>
        <taxon>Actinomycetota</taxon>
        <taxon>Actinomycetes</taxon>
        <taxon>Jiangellales</taxon>
        <taxon>Jiangellaceae</taxon>
        <taxon>Jiangella</taxon>
    </lineage>
</organism>
<dbReference type="Pfam" id="PF14333">
    <property type="entry name" value="DUF4389"/>
    <property type="match status" value="2"/>
</dbReference>
<evidence type="ECO:0000256" key="1">
    <source>
        <dbReference type="SAM" id="MobiDB-lite"/>
    </source>
</evidence>
<feature type="region of interest" description="Disordered" evidence="1">
    <location>
        <begin position="237"/>
        <end position="262"/>
    </location>
</feature>
<feature type="transmembrane region" description="Helical" evidence="2">
    <location>
        <begin position="153"/>
        <end position="176"/>
    </location>
</feature>
<keyword evidence="4" id="KW-1185">Reference proteome</keyword>
<evidence type="ECO:0000313" key="3">
    <source>
        <dbReference type="EMBL" id="MBB5788787.1"/>
    </source>
</evidence>
<keyword evidence="2" id="KW-0812">Transmembrane</keyword>
<keyword evidence="2" id="KW-1133">Transmembrane helix</keyword>
<feature type="transmembrane region" description="Helical" evidence="2">
    <location>
        <begin position="270"/>
        <end position="296"/>
    </location>
</feature>
<feature type="transmembrane region" description="Helical" evidence="2">
    <location>
        <begin position="32"/>
        <end position="58"/>
    </location>
</feature>
<sequence>MAVAAGTPVRLAGRLDSGMSRWLWLVKWFLAIPHYVVLAFLWMAFAVVSVTAFVAILVTGRYPPRLFDFNVGVLRWSWRVAYYSYGALGTARYPPFTLADVPDYPARLDVAYPGQLSRGLVLVKWWLLAIPHYLVIGLFLGGATYVGSQAGNWVVGSPVTGLIGLLVVVAAVVLAVTGRYPRGIFDLVLGLNRWVYRVVAYAALMTDEYPPFRLDMGEREPAVLEVGTGRFDVHSVHPVEPAPVPPPPLPQPTPSLSPAPPARPMGAGRVVALVLGSLIGLGSFGLVAAGGAGLALDQTQRDSGGFLSSAEIGFSTDAYAIVGTGLEIDTDVPDWLQVRDVIGDVQIRFDANDADVFVGIARASEAAAYLDGFGYDEVTRVSGGDVGYDPHAGGAPATAPAAQDFWVASASGTGEQTLTFEPQDGRWLVVAMNADGSAGVDLDARVAAELPVLPWAALVVIGAGVVGLLLAVLLVALALRRDRTAGAA</sequence>
<feature type="transmembrane region" description="Helical" evidence="2">
    <location>
        <begin position="125"/>
        <end position="147"/>
    </location>
</feature>
<feature type="transmembrane region" description="Helical" evidence="2">
    <location>
        <begin position="455"/>
        <end position="479"/>
    </location>
</feature>
<gene>
    <name evidence="3" type="ORF">HD601_003362</name>
</gene>
<proteinExistence type="predicted"/>
<keyword evidence="2" id="KW-0472">Membrane</keyword>
<reference evidence="3 4" key="1">
    <citation type="submission" date="2020-08" db="EMBL/GenBank/DDBJ databases">
        <title>Sequencing the genomes of 1000 actinobacteria strains.</title>
        <authorList>
            <person name="Klenk H.-P."/>
        </authorList>
    </citation>
    <scope>NUCLEOTIDE SEQUENCE [LARGE SCALE GENOMIC DNA]</scope>
    <source>
        <strain evidence="3 4">DSM 102122</strain>
    </source>
</reference>
<dbReference type="RefSeq" id="WP_184823670.1">
    <property type="nucleotide sequence ID" value="NZ_JACHMM010000001.1"/>
</dbReference>
<evidence type="ECO:0000256" key="2">
    <source>
        <dbReference type="SAM" id="Phobius"/>
    </source>
</evidence>
<accession>A0A7W9LM65</accession>
<dbReference type="EMBL" id="JACHMM010000001">
    <property type="protein sequence ID" value="MBB5788787.1"/>
    <property type="molecule type" value="Genomic_DNA"/>
</dbReference>
<evidence type="ECO:0000313" key="4">
    <source>
        <dbReference type="Proteomes" id="UP000542813"/>
    </source>
</evidence>
<name>A0A7W9LM65_9ACTN</name>
<comment type="caution">
    <text evidence="3">The sequence shown here is derived from an EMBL/GenBank/DDBJ whole genome shotgun (WGS) entry which is preliminary data.</text>
</comment>
<evidence type="ECO:0008006" key="5">
    <source>
        <dbReference type="Google" id="ProtNLM"/>
    </source>
</evidence>
<dbReference type="AlphaFoldDB" id="A0A7W9LM65"/>